<feature type="transmembrane region" description="Helical" evidence="12">
    <location>
        <begin position="1301"/>
        <end position="1321"/>
    </location>
</feature>
<dbReference type="PANTHER" id="PTHR12741:SF48">
    <property type="entry name" value="1,3-BETA-GLUCAN SYNTHASE COMPONENT FKS1-RELATED"/>
    <property type="match status" value="1"/>
</dbReference>
<feature type="transmembrane region" description="Helical" evidence="12">
    <location>
        <begin position="1731"/>
        <end position="1752"/>
    </location>
</feature>
<dbReference type="GeneID" id="30026221"/>
<evidence type="ECO:0000256" key="10">
    <source>
        <dbReference type="ARBA" id="ARBA00047777"/>
    </source>
</evidence>
<organism evidence="14 15">
    <name type="scientific">Cordyceps fumosorosea (strain ARSEF 2679)</name>
    <name type="common">Isaria fumosorosea</name>
    <dbReference type="NCBI Taxonomy" id="1081104"/>
    <lineage>
        <taxon>Eukaryota</taxon>
        <taxon>Fungi</taxon>
        <taxon>Dikarya</taxon>
        <taxon>Ascomycota</taxon>
        <taxon>Pezizomycotina</taxon>
        <taxon>Sordariomycetes</taxon>
        <taxon>Hypocreomycetidae</taxon>
        <taxon>Hypocreales</taxon>
        <taxon>Cordycipitaceae</taxon>
        <taxon>Cordyceps</taxon>
    </lineage>
</organism>
<dbReference type="Proteomes" id="UP000076744">
    <property type="component" value="Unassembled WGS sequence"/>
</dbReference>
<evidence type="ECO:0000256" key="2">
    <source>
        <dbReference type="ARBA" id="ARBA00009040"/>
    </source>
</evidence>
<name>A0A166YQS4_CORFA</name>
<accession>A0A166YQS4</accession>
<keyword evidence="5 14" id="KW-0808">Transferase</keyword>
<feature type="compositionally biased region" description="Basic residues" evidence="11">
    <location>
        <begin position="253"/>
        <end position="262"/>
    </location>
</feature>
<keyword evidence="8 12" id="KW-0472">Membrane</keyword>
<dbReference type="OrthoDB" id="1880850at2759"/>
<feature type="transmembrane region" description="Helical" evidence="12">
    <location>
        <begin position="1470"/>
        <end position="1488"/>
    </location>
</feature>
<dbReference type="SMART" id="SM01205">
    <property type="entry name" value="FKS1_dom1"/>
    <property type="match status" value="1"/>
</dbReference>
<feature type="region of interest" description="Disordered" evidence="11">
    <location>
        <begin position="80"/>
        <end position="105"/>
    </location>
</feature>
<evidence type="ECO:0000259" key="13">
    <source>
        <dbReference type="SMART" id="SM01205"/>
    </source>
</evidence>
<dbReference type="InterPro" id="IPR056261">
    <property type="entry name" value="FKS1-like_dom2"/>
</dbReference>
<feature type="transmembrane region" description="Helical" evidence="12">
    <location>
        <begin position="626"/>
        <end position="644"/>
    </location>
</feature>
<dbReference type="Pfam" id="PF02364">
    <property type="entry name" value="Glucan_synthase"/>
    <property type="match status" value="1"/>
</dbReference>
<feature type="transmembrane region" description="Helical" evidence="12">
    <location>
        <begin position="1602"/>
        <end position="1629"/>
    </location>
</feature>
<feature type="transmembrane region" description="Helical" evidence="12">
    <location>
        <begin position="568"/>
        <end position="587"/>
    </location>
</feature>
<dbReference type="InterPro" id="IPR003440">
    <property type="entry name" value="Glyco_trans_48_dom"/>
</dbReference>
<feature type="transmembrane region" description="Helical" evidence="12">
    <location>
        <begin position="535"/>
        <end position="556"/>
    </location>
</feature>
<feature type="region of interest" description="Disordered" evidence="11">
    <location>
        <begin position="1"/>
        <end position="49"/>
    </location>
</feature>
<gene>
    <name evidence="14" type="ORF">ISF_09929</name>
</gene>
<feature type="transmembrane region" description="Helical" evidence="12">
    <location>
        <begin position="448"/>
        <end position="470"/>
    </location>
</feature>
<keyword evidence="4" id="KW-0328">Glycosyltransferase</keyword>
<evidence type="ECO:0000256" key="5">
    <source>
        <dbReference type="ARBA" id="ARBA00022679"/>
    </source>
</evidence>
<dbReference type="InterPro" id="IPR026899">
    <property type="entry name" value="FKS1-like_dom1"/>
</dbReference>
<protein>
    <recommendedName>
        <fullName evidence="3">1,3-beta-glucan synthase</fullName>
        <ecNumber evidence="3">2.4.1.34</ecNumber>
    </recommendedName>
    <alternativeName>
        <fullName evidence="9">1,3-beta-D-glucan-UDP glucosyltransferase</fullName>
    </alternativeName>
</protein>
<feature type="transmembrane region" description="Helical" evidence="12">
    <location>
        <begin position="1444"/>
        <end position="1464"/>
    </location>
</feature>
<evidence type="ECO:0000256" key="12">
    <source>
        <dbReference type="SAM" id="Phobius"/>
    </source>
</evidence>
<comment type="caution">
    <text evidence="14">The sequence shown here is derived from an EMBL/GenBank/DDBJ whole genome shotgun (WGS) entry which is preliminary data.</text>
</comment>
<comment type="catalytic activity">
    <reaction evidence="10">
        <text>[(1-&gt;3)-beta-D-glucosyl](n) + UDP-alpha-D-glucose = [(1-&gt;3)-beta-D-glucosyl](n+1) + UDP + H(+)</text>
        <dbReference type="Rhea" id="RHEA:21476"/>
        <dbReference type="Rhea" id="RHEA-COMP:11146"/>
        <dbReference type="Rhea" id="RHEA-COMP:14303"/>
        <dbReference type="ChEBI" id="CHEBI:15378"/>
        <dbReference type="ChEBI" id="CHEBI:37671"/>
        <dbReference type="ChEBI" id="CHEBI:58223"/>
        <dbReference type="ChEBI" id="CHEBI:58885"/>
        <dbReference type="EC" id="2.4.1.34"/>
    </reaction>
</comment>
<evidence type="ECO:0000256" key="9">
    <source>
        <dbReference type="ARBA" id="ARBA00031935"/>
    </source>
</evidence>
<feature type="transmembrane region" description="Helical" evidence="12">
    <location>
        <begin position="496"/>
        <end position="515"/>
    </location>
</feature>
<evidence type="ECO:0000313" key="15">
    <source>
        <dbReference type="Proteomes" id="UP000076744"/>
    </source>
</evidence>
<feature type="transmembrane region" description="Helical" evidence="12">
    <location>
        <begin position="681"/>
        <end position="703"/>
    </location>
</feature>
<feature type="domain" description="1,3-beta-glucan synthase component FKS1-like" evidence="13">
    <location>
        <begin position="301"/>
        <end position="414"/>
    </location>
</feature>
<reference evidence="14 15" key="1">
    <citation type="journal article" date="2016" name="Genome Biol. Evol.">
        <title>Divergent and convergent evolution of fungal pathogenicity.</title>
        <authorList>
            <person name="Shang Y."/>
            <person name="Xiao G."/>
            <person name="Zheng P."/>
            <person name="Cen K."/>
            <person name="Zhan S."/>
            <person name="Wang C."/>
        </authorList>
    </citation>
    <scope>NUCLEOTIDE SEQUENCE [LARGE SCALE GENOMIC DNA]</scope>
    <source>
        <strain evidence="14 15">ARSEF 2679</strain>
    </source>
</reference>
<proteinExistence type="inferred from homology"/>
<evidence type="ECO:0000313" key="14">
    <source>
        <dbReference type="EMBL" id="OAA37169.1"/>
    </source>
</evidence>
<feature type="transmembrane region" description="Helical" evidence="12">
    <location>
        <begin position="1555"/>
        <end position="1582"/>
    </location>
</feature>
<dbReference type="Pfam" id="PF23605">
    <property type="entry name" value="FKS1_dom2"/>
    <property type="match status" value="1"/>
</dbReference>
<dbReference type="EMBL" id="AZHB01000101">
    <property type="protein sequence ID" value="OAA37169.1"/>
    <property type="molecule type" value="Genomic_DNA"/>
</dbReference>
<sequence>MADHGDGGRSHHNNYDPEYYRDDVADNDSHYHNNYADDQYNGHGDYSAHGDYNSAHGDYNNAHGDYNNAHGDYNNDGYYDESGYYEAQPHNPYYQDGGYYDTDSQYADEHGQYYTDGARDYSDAGGRGFSGSHIDYAASERSVPDSGMGYPDDFPALNAEPYPAWSSDNAPLSKEEIETIFLELAAKFGFQRDSMRNMYDHLMVMLDSRASRMTPNQALLSLHADYIGGENANYRKWYFAACVELGSKSAARKSRKKSKKNNKGNDADPDDADMGDLMAEDNTLEAAEYQWRIRMSRMLPQERARQIALYLLCWGEANQVRFMPEALCFIFKCANDYLNSPVGLEMTEEPVEECTFLSNVITPLYQFIRDQVYEISDGVYVRRERDHKQIIGYDDCNQLFWYPEGIAGIVLKDGVKLVDIPAEERYLKLKEVNWKKCFFKTYKETRSWMHMLVNFNRIWIIHITMFWFYTSHNAPTLLVKGYEQTKNQQPSGAKQFSIVGFGGAIATLIQIIATLAEWTYVPRRWPGRKHLKSRFFILIFILVLTIAPGVKVFMFATKKGDAMYKVDLALGIVQFVIAVLVYIYFSIVPLGNLFGKFWKRDFGTQASEAFTASFTGLSFNARVTSLLLWVTVFGIKFGVSYKFLTLSYRDVIRYLQLAKVTCSGDHIFGSTADILCKNQNIILIVLTGITDVIFFFLDTYLWYVLVNTAFSVARAFYLGSSIMTPWRNVFTRLPKRIYSKILAVPEMEVKYQPKVLISQIWNAVIISMYREHLLAIEHVQKLLYYQVPSEETGKRTLRAPTFFVSQDDNSFKTEFFPANSEAARRISFFAQSLSMPLPEPAPVDSMPTFTVMVPHYSEKILLSLREIIREEDKYSRVTMLEYLKQLHPHEWQCFVEDTKTLADETAGAVKTETDKDSERKQIDDLPFYCIGFKSSSPEYTLRTRIWSSLRSQTLYRTVSGFMNYARAIKLLYRVENPEEVHQFSGNVARLEQQLERMARRKFKLLLSMQRFTKFSSIEMENTEFMLRAYPDLQIAYLDEEPPELEGEEPKIFSTLIDGHSEIMENGQRRPKFRVQLYGNPILGDGKSDNQNHALIFYRGEYIQLVDANQDNYLEECLKIRNVLAEFEEMDASKVSPYAGNYQSKTPVAIVGAREYIFSENIGVLGDIAAGKEQTFGTLFARTLAHIGAKLHYGHPDFLNGVFMTTRGGVSKAQKGLHLNEDIYAGMTAITRGGKIKHSEYYQCGKGRDLGFGSVLNFTTKIGTGMGEQFLSREYYYIGTQMSLDRFLSFYYAHPGFHVNNMFIMFSIQLFFICLLNIGALTHETIPCYYNRQKPITDLLLPIGCVNTDALKDWVWRCILSIFVVFFIAFIPLVAHEVIDRGFFRACTRFLKQLFSLSVFFEIFACQVYANAVEQDISYGGARYIGTGRGFATSRIPFGVLYSRFAGNAIYLGFRLLLILLFASVTIWQAGLVYFWISVLALTLSPFLFNPHQFAWTDFFLDYREFIRWLSRGNSRSHSSSWIAFCRLSRTRIIGHKRKTLGEISRTVSDITRPPILNLFLSEILSPLLLVIVTLIPYLFINAQTGVTSANNGQEKIVPTDSLIRVLIIAVAPVGVNLAILAAMFGMACCMGPVLSMCCKKFGSVLAAIAHGVAVVIMLVSFEAMFVLESFNFARTLAGLVAVIAIQRFIIKLIVTLALTREFKTDQSNLAFWTGKWYSMGWHSLSQPARELLCKVVELSMFAADFIAGHWLLFLMFPLLIIPKIDTLHSMLLFWLLPSRQIRPPIYSIKQSRLRKRQVARFAAMYFVLLIVFVGMIAGPIAYNNSQKNVSFLSDISNIGGFILVQPNHQDNNNTSNDTTLSTDTTSSGTPTATLS</sequence>
<comment type="similarity">
    <text evidence="2">Belongs to the glycosyltransferase 48 family.</text>
</comment>
<feature type="transmembrane region" description="Helical" evidence="12">
    <location>
        <begin position="1798"/>
        <end position="1822"/>
    </location>
</feature>
<dbReference type="GO" id="GO:0006075">
    <property type="term" value="P:(1-&gt;3)-beta-D-glucan biosynthetic process"/>
    <property type="evidence" value="ECO:0007669"/>
    <property type="project" value="InterPro"/>
</dbReference>
<evidence type="ECO:0000256" key="1">
    <source>
        <dbReference type="ARBA" id="ARBA00004141"/>
    </source>
</evidence>
<keyword evidence="15" id="KW-1185">Reference proteome</keyword>
<dbReference type="GO" id="GO:0003843">
    <property type="term" value="F:1,3-beta-D-glucan synthase activity"/>
    <property type="evidence" value="ECO:0007669"/>
    <property type="project" value="UniProtKB-EC"/>
</dbReference>
<feature type="transmembrane region" description="Helical" evidence="12">
    <location>
        <begin position="1641"/>
        <end position="1664"/>
    </location>
</feature>
<feature type="compositionally biased region" description="Acidic residues" evidence="11">
    <location>
        <begin position="267"/>
        <end position="276"/>
    </location>
</feature>
<dbReference type="PANTHER" id="PTHR12741">
    <property type="entry name" value="LYST-INTERACTING PROTEIN LIP5 DOPAMINE RESPONSIVE PROTEIN DRG-1"/>
    <property type="match status" value="1"/>
</dbReference>
<feature type="region of interest" description="Disordered" evidence="11">
    <location>
        <begin position="1851"/>
        <end position="1875"/>
    </location>
</feature>
<dbReference type="GO" id="GO:0051278">
    <property type="term" value="P:fungal-type cell wall polysaccharide biosynthetic process"/>
    <property type="evidence" value="ECO:0007669"/>
    <property type="project" value="TreeGrafter"/>
</dbReference>
<evidence type="ECO:0000256" key="7">
    <source>
        <dbReference type="ARBA" id="ARBA00022989"/>
    </source>
</evidence>
<keyword evidence="7 12" id="KW-1133">Transmembrane helix</keyword>
<feature type="compositionally biased region" description="Basic and acidic residues" evidence="11">
    <location>
        <begin position="1"/>
        <end position="31"/>
    </location>
</feature>
<evidence type="ECO:0000256" key="11">
    <source>
        <dbReference type="SAM" id="MobiDB-lite"/>
    </source>
</evidence>
<feature type="transmembrane region" description="Helical" evidence="12">
    <location>
        <begin position="1676"/>
        <end position="1698"/>
    </location>
</feature>
<feature type="region of interest" description="Disordered" evidence="11">
    <location>
        <begin position="253"/>
        <end position="276"/>
    </location>
</feature>
<evidence type="ECO:0000256" key="4">
    <source>
        <dbReference type="ARBA" id="ARBA00022676"/>
    </source>
</evidence>
<keyword evidence="6 12" id="KW-0812">Transmembrane</keyword>
<comment type="subcellular location">
    <subcellularLocation>
        <location evidence="1">Membrane</location>
        <topology evidence="1">Multi-pass membrane protein</topology>
    </subcellularLocation>
</comment>
<evidence type="ECO:0000256" key="8">
    <source>
        <dbReference type="ARBA" id="ARBA00023136"/>
    </source>
</evidence>
<evidence type="ECO:0000256" key="3">
    <source>
        <dbReference type="ARBA" id="ARBA00012589"/>
    </source>
</evidence>
<feature type="transmembrane region" description="Helical" evidence="12">
    <location>
        <begin position="1353"/>
        <end position="1374"/>
    </location>
</feature>
<dbReference type="GO" id="GO:0000148">
    <property type="term" value="C:1,3-beta-D-glucan synthase complex"/>
    <property type="evidence" value="ECO:0007669"/>
    <property type="project" value="InterPro"/>
</dbReference>
<dbReference type="RefSeq" id="XP_018699284.1">
    <property type="nucleotide sequence ID" value="XM_018853528.1"/>
</dbReference>
<evidence type="ECO:0000256" key="6">
    <source>
        <dbReference type="ARBA" id="ARBA00022692"/>
    </source>
</evidence>
<dbReference type="GO" id="GO:0005886">
    <property type="term" value="C:plasma membrane"/>
    <property type="evidence" value="ECO:0007669"/>
    <property type="project" value="TreeGrafter"/>
</dbReference>
<dbReference type="STRING" id="1081104.A0A166YQS4"/>
<dbReference type="Pfam" id="PF14288">
    <property type="entry name" value="FKS1_dom1"/>
    <property type="match status" value="1"/>
</dbReference>
<dbReference type="EC" id="2.4.1.34" evidence="3"/>